<evidence type="ECO:0000313" key="5">
    <source>
        <dbReference type="Proteomes" id="UP000015105"/>
    </source>
</evidence>
<dbReference type="InterPro" id="IPR003593">
    <property type="entry name" value="AAA+_ATPase"/>
</dbReference>
<name>A0A453JEC8_AEGTS</name>
<evidence type="ECO:0000313" key="4">
    <source>
        <dbReference type="EnsemblPlants" id="AET4Gv20885300.1"/>
    </source>
</evidence>
<dbReference type="Gene3D" id="3.40.50.300">
    <property type="entry name" value="P-loop containing nucleotide triphosphate hydrolases"/>
    <property type="match status" value="1"/>
</dbReference>
<dbReference type="SUPFAM" id="SSF52540">
    <property type="entry name" value="P-loop containing nucleoside triphosphate hydrolases"/>
    <property type="match status" value="1"/>
</dbReference>
<dbReference type="Pfam" id="PF00004">
    <property type="entry name" value="AAA"/>
    <property type="match status" value="1"/>
</dbReference>
<dbReference type="STRING" id="200361.A0A453JEC8"/>
<dbReference type="GO" id="GO:0005524">
    <property type="term" value="F:ATP binding"/>
    <property type="evidence" value="ECO:0007669"/>
    <property type="project" value="InterPro"/>
</dbReference>
<reference evidence="5" key="2">
    <citation type="journal article" date="2017" name="Nat. Plants">
        <title>The Aegilops tauschii genome reveals multiple impacts of transposons.</title>
        <authorList>
            <person name="Zhao G."/>
            <person name="Zou C."/>
            <person name="Li K."/>
            <person name="Wang K."/>
            <person name="Li T."/>
            <person name="Gao L."/>
            <person name="Zhang X."/>
            <person name="Wang H."/>
            <person name="Yang Z."/>
            <person name="Liu X."/>
            <person name="Jiang W."/>
            <person name="Mao L."/>
            <person name="Kong X."/>
            <person name="Jiao Y."/>
            <person name="Jia J."/>
        </authorList>
    </citation>
    <scope>NUCLEOTIDE SEQUENCE [LARGE SCALE GENOMIC DNA]</scope>
    <source>
        <strain evidence="5">cv. AL8/78</strain>
    </source>
</reference>
<accession>A0A453JEC8</accession>
<protein>
    <recommendedName>
        <fullName evidence="3">AAA+ ATPase domain-containing protein</fullName>
    </recommendedName>
</protein>
<dbReference type="Gramene" id="AET4Gv20885300.1">
    <property type="protein sequence ID" value="AET4Gv20885300.1"/>
    <property type="gene ID" value="AET4Gv20885300"/>
</dbReference>
<keyword evidence="5" id="KW-1185">Reference proteome</keyword>
<reference evidence="4" key="4">
    <citation type="submission" date="2019-03" db="UniProtKB">
        <authorList>
            <consortium name="EnsemblPlants"/>
        </authorList>
    </citation>
    <scope>IDENTIFICATION</scope>
</reference>
<reference evidence="5" key="1">
    <citation type="journal article" date="2014" name="Science">
        <title>Ancient hybridizations among the ancestral genomes of bread wheat.</title>
        <authorList>
            <consortium name="International Wheat Genome Sequencing Consortium,"/>
            <person name="Marcussen T."/>
            <person name="Sandve S.R."/>
            <person name="Heier L."/>
            <person name="Spannagl M."/>
            <person name="Pfeifer M."/>
            <person name="Jakobsen K.S."/>
            <person name="Wulff B.B."/>
            <person name="Steuernagel B."/>
            <person name="Mayer K.F."/>
            <person name="Olsen O.A."/>
        </authorList>
    </citation>
    <scope>NUCLEOTIDE SEQUENCE [LARGE SCALE GENOMIC DNA]</scope>
    <source>
        <strain evidence="5">cv. AL8/78</strain>
    </source>
</reference>
<organism evidence="4 5">
    <name type="scientific">Aegilops tauschii subsp. strangulata</name>
    <name type="common">Goatgrass</name>
    <dbReference type="NCBI Taxonomy" id="200361"/>
    <lineage>
        <taxon>Eukaryota</taxon>
        <taxon>Viridiplantae</taxon>
        <taxon>Streptophyta</taxon>
        <taxon>Embryophyta</taxon>
        <taxon>Tracheophyta</taxon>
        <taxon>Spermatophyta</taxon>
        <taxon>Magnoliopsida</taxon>
        <taxon>Liliopsida</taxon>
        <taxon>Poales</taxon>
        <taxon>Poaceae</taxon>
        <taxon>BOP clade</taxon>
        <taxon>Pooideae</taxon>
        <taxon>Triticodae</taxon>
        <taxon>Triticeae</taxon>
        <taxon>Triticinae</taxon>
        <taxon>Aegilops</taxon>
    </lineage>
</organism>
<evidence type="ECO:0000256" key="1">
    <source>
        <dbReference type="ARBA" id="ARBA00007448"/>
    </source>
</evidence>
<dbReference type="InterPro" id="IPR050747">
    <property type="entry name" value="Mitochondrial_chaperone_BCS1"/>
</dbReference>
<evidence type="ECO:0000256" key="2">
    <source>
        <dbReference type="SAM" id="MobiDB-lite"/>
    </source>
</evidence>
<feature type="region of interest" description="Disordered" evidence="2">
    <location>
        <begin position="496"/>
        <end position="532"/>
    </location>
</feature>
<evidence type="ECO:0000259" key="3">
    <source>
        <dbReference type="SMART" id="SM00382"/>
    </source>
</evidence>
<sequence>RLRTGTYRHQRGRAPLLRAMALLLLLAYAALAVAALSHRSALHALRRLWRWADDQTQAYQLHQVPRRLPGAEGVHRENPLFLKAAAYVSSLPSLEDADAVSVLSSSANKTHGGFSLRLGPGHTARDAFLGARLAWTCLAREDGEEALVLRVRRHDRARVLRPYLQHVESVADDMELRRRELRLFVNVRGGVDGAPRWASAPFAHPATLDAVAMDPDLKARVRADLESFAKGRAYYHRLGRVWRRSYLLHGPPGTGKSTFAAAMARFLGYDVYDVDLSRADVDLRALLMHTTPRSLILLEDLDRHLQLQDHGAEARVLSFMDGVASCCGEERVMVFTMRGVAPLPAAVARPGRLDVHVRFTLCDFEAFKALAGSYLGLTDHKLFPQVEEGFQAAGERRPSPAELGEIMLANRASSSRALRTVITRLQHERASEGSAAPTTAPPRMPHRRITSWSGAGQWDGGAEEDAGTTACAGGGVLGKDAAPMRELKKLYGLIKTRSRKDGPGVAPSEEGEATAAVSGRWSGSGSNHGMER</sequence>
<dbReference type="PANTHER" id="PTHR23070">
    <property type="entry name" value="BCS1 AAA-TYPE ATPASE"/>
    <property type="match status" value="1"/>
</dbReference>
<feature type="domain" description="AAA+ ATPase" evidence="3">
    <location>
        <begin position="242"/>
        <end position="363"/>
    </location>
</feature>
<dbReference type="InterPro" id="IPR027417">
    <property type="entry name" value="P-loop_NTPase"/>
</dbReference>
<dbReference type="InterPro" id="IPR058017">
    <property type="entry name" value="At3g28540-like_C"/>
</dbReference>
<dbReference type="SMART" id="SM00382">
    <property type="entry name" value="AAA"/>
    <property type="match status" value="1"/>
</dbReference>
<dbReference type="InterPro" id="IPR003959">
    <property type="entry name" value="ATPase_AAA_core"/>
</dbReference>
<feature type="region of interest" description="Disordered" evidence="2">
    <location>
        <begin position="426"/>
        <end position="467"/>
    </location>
</feature>
<proteinExistence type="inferred from homology"/>
<dbReference type="EnsemblPlants" id="AET4Gv20885300.1">
    <property type="protein sequence ID" value="AET4Gv20885300.1"/>
    <property type="gene ID" value="AET4Gv20885300"/>
</dbReference>
<comment type="similarity">
    <text evidence="1">Belongs to the AAA ATPase family. BCS1 subfamily.</text>
</comment>
<reference evidence="4" key="5">
    <citation type="journal article" date="2021" name="G3 (Bethesda)">
        <title>Aegilops tauschii genome assembly Aet v5.0 features greater sequence contiguity and improved annotation.</title>
        <authorList>
            <person name="Wang L."/>
            <person name="Zhu T."/>
            <person name="Rodriguez J.C."/>
            <person name="Deal K.R."/>
            <person name="Dubcovsky J."/>
            <person name="McGuire P.E."/>
            <person name="Lux T."/>
            <person name="Spannagl M."/>
            <person name="Mayer K.F.X."/>
            <person name="Baldrich P."/>
            <person name="Meyers B.C."/>
            <person name="Huo N."/>
            <person name="Gu Y.Q."/>
            <person name="Zhou H."/>
            <person name="Devos K.M."/>
            <person name="Bennetzen J.L."/>
            <person name="Unver T."/>
            <person name="Budak H."/>
            <person name="Gulick P.J."/>
            <person name="Galiba G."/>
            <person name="Kalapos B."/>
            <person name="Nelson D.R."/>
            <person name="Li P."/>
            <person name="You F.M."/>
            <person name="Luo M.C."/>
            <person name="Dvorak J."/>
        </authorList>
    </citation>
    <scope>NUCLEOTIDE SEQUENCE [LARGE SCALE GENOMIC DNA]</scope>
    <source>
        <strain evidence="4">cv. AL8/78</strain>
    </source>
</reference>
<dbReference type="Pfam" id="PF25568">
    <property type="entry name" value="AAA_lid_At3g28540"/>
    <property type="match status" value="1"/>
</dbReference>
<reference evidence="4" key="3">
    <citation type="journal article" date="2017" name="Nature">
        <title>Genome sequence of the progenitor of the wheat D genome Aegilops tauschii.</title>
        <authorList>
            <person name="Luo M.C."/>
            <person name="Gu Y.Q."/>
            <person name="Puiu D."/>
            <person name="Wang H."/>
            <person name="Twardziok S.O."/>
            <person name="Deal K.R."/>
            <person name="Huo N."/>
            <person name="Zhu T."/>
            <person name="Wang L."/>
            <person name="Wang Y."/>
            <person name="McGuire P.E."/>
            <person name="Liu S."/>
            <person name="Long H."/>
            <person name="Ramasamy R.K."/>
            <person name="Rodriguez J.C."/>
            <person name="Van S.L."/>
            <person name="Yuan L."/>
            <person name="Wang Z."/>
            <person name="Xia Z."/>
            <person name="Xiao L."/>
            <person name="Anderson O.D."/>
            <person name="Ouyang S."/>
            <person name="Liang Y."/>
            <person name="Zimin A.V."/>
            <person name="Pertea G."/>
            <person name="Qi P."/>
            <person name="Bennetzen J.L."/>
            <person name="Dai X."/>
            <person name="Dawson M.W."/>
            <person name="Muller H.G."/>
            <person name="Kugler K."/>
            <person name="Rivarola-Duarte L."/>
            <person name="Spannagl M."/>
            <person name="Mayer K.F.X."/>
            <person name="Lu F.H."/>
            <person name="Bevan M.W."/>
            <person name="Leroy P."/>
            <person name="Li P."/>
            <person name="You F.M."/>
            <person name="Sun Q."/>
            <person name="Liu Z."/>
            <person name="Lyons E."/>
            <person name="Wicker T."/>
            <person name="Salzberg S.L."/>
            <person name="Devos K.M."/>
            <person name="Dvorak J."/>
        </authorList>
    </citation>
    <scope>NUCLEOTIDE SEQUENCE [LARGE SCALE GENOMIC DNA]</scope>
    <source>
        <strain evidence="4">cv. AL8/78</strain>
    </source>
</reference>
<dbReference type="GO" id="GO:0016887">
    <property type="term" value="F:ATP hydrolysis activity"/>
    <property type="evidence" value="ECO:0007669"/>
    <property type="project" value="InterPro"/>
</dbReference>
<feature type="compositionally biased region" description="Polar residues" evidence="2">
    <location>
        <begin position="521"/>
        <end position="532"/>
    </location>
</feature>
<dbReference type="AlphaFoldDB" id="A0A453JEC8"/>
<dbReference type="Proteomes" id="UP000015105">
    <property type="component" value="Chromosome 4D"/>
</dbReference>